<feature type="region of interest" description="Disordered" evidence="1">
    <location>
        <begin position="406"/>
        <end position="440"/>
    </location>
</feature>
<comment type="caution">
    <text evidence="2">The sequence shown here is derived from an EMBL/GenBank/DDBJ whole genome shotgun (WGS) entry which is preliminary data.</text>
</comment>
<feature type="compositionally biased region" description="Basic and acidic residues" evidence="1">
    <location>
        <begin position="406"/>
        <end position="415"/>
    </location>
</feature>
<proteinExistence type="predicted"/>
<protein>
    <recommendedName>
        <fullName evidence="4">PE-PGRS family protein</fullName>
    </recommendedName>
</protein>
<gene>
    <name evidence="2" type="ORF">GCM10022214_84250</name>
</gene>
<organism evidence="2 3">
    <name type="scientific">Actinomadura miaoliensis</name>
    <dbReference type="NCBI Taxonomy" id="430685"/>
    <lineage>
        <taxon>Bacteria</taxon>
        <taxon>Bacillati</taxon>
        <taxon>Actinomycetota</taxon>
        <taxon>Actinomycetes</taxon>
        <taxon>Streptosporangiales</taxon>
        <taxon>Thermomonosporaceae</taxon>
        <taxon>Actinomadura</taxon>
    </lineage>
</organism>
<keyword evidence="3" id="KW-1185">Reference proteome</keyword>
<name>A0ABP7X575_9ACTN</name>
<evidence type="ECO:0008006" key="4">
    <source>
        <dbReference type="Google" id="ProtNLM"/>
    </source>
</evidence>
<evidence type="ECO:0000313" key="2">
    <source>
        <dbReference type="EMBL" id="GAA4104706.1"/>
    </source>
</evidence>
<evidence type="ECO:0000313" key="3">
    <source>
        <dbReference type="Proteomes" id="UP001500683"/>
    </source>
</evidence>
<feature type="compositionally biased region" description="Gly residues" evidence="1">
    <location>
        <begin position="429"/>
        <end position="440"/>
    </location>
</feature>
<dbReference type="Proteomes" id="UP001500683">
    <property type="component" value="Unassembled WGS sequence"/>
</dbReference>
<accession>A0ABP7X575</accession>
<sequence>MGDRLERRRERRRTDLLALARERGEPDTRAMWLLPYAQRRPHREHPLFKGHWNNDLPDLGWRHLSMSQGIQIEVRHPFGGFTYRHQMKWQVPYTFFRRCRPSSEWFPPIFQDRLSALCDLYVASYEKPDASWGADLRMRLPAEPEPDAPEPMLEPRERAGLASDEPWAAEVVEAVHVAADEDDLRRWQQAAIAYLTEIDEVVRQLGDAWTEYGHRIAPSPRRTPRRFARWQAALTDGYDRLLRASEQYRPIHDEVRAQAEQTARTYPRISAHFAGLFTWQQRKLWYLAPAGTDEFRITRSDVAAPAETATSVSRLKDVIEEARDKRLDLHLVDWDEDSVRLADRELADMAARLPPPSGTTPAGRPMVPEFPQSFLAMVDDWFGPVVERLRNREELERERAQRAQWRAERAADKSRRTSGYHGGSYPTDPGGGDYGGGDFGSFGGFGVHT</sequence>
<evidence type="ECO:0000256" key="1">
    <source>
        <dbReference type="SAM" id="MobiDB-lite"/>
    </source>
</evidence>
<dbReference type="EMBL" id="BAAAZG010000080">
    <property type="protein sequence ID" value="GAA4104706.1"/>
    <property type="molecule type" value="Genomic_DNA"/>
</dbReference>
<reference evidence="3" key="1">
    <citation type="journal article" date="2019" name="Int. J. Syst. Evol. Microbiol.">
        <title>The Global Catalogue of Microorganisms (GCM) 10K type strain sequencing project: providing services to taxonomists for standard genome sequencing and annotation.</title>
        <authorList>
            <consortium name="The Broad Institute Genomics Platform"/>
            <consortium name="The Broad Institute Genome Sequencing Center for Infectious Disease"/>
            <person name="Wu L."/>
            <person name="Ma J."/>
        </authorList>
    </citation>
    <scope>NUCLEOTIDE SEQUENCE [LARGE SCALE GENOMIC DNA]</scope>
    <source>
        <strain evidence="3">JCM 16702</strain>
    </source>
</reference>